<dbReference type="RefSeq" id="WP_118770002.1">
    <property type="nucleotide sequence ID" value="NZ_JAJEPS010000006.1"/>
</dbReference>
<keyword evidence="4" id="KW-0067">ATP-binding</keyword>
<proteinExistence type="inferred from homology"/>
<keyword evidence="2" id="KW-0963">Cytoplasm</keyword>
<evidence type="ECO:0000256" key="5">
    <source>
        <dbReference type="ARBA" id="ARBA00022960"/>
    </source>
</evidence>
<comment type="caution">
    <text evidence="7">The sequence shown here is derived from an EMBL/GenBank/DDBJ whole genome shotgun (WGS) entry which is preliminary data.</text>
</comment>
<dbReference type="GO" id="GO:0005524">
    <property type="term" value="F:ATP binding"/>
    <property type="evidence" value="ECO:0007669"/>
    <property type="project" value="UniProtKB-KW"/>
</dbReference>
<evidence type="ECO:0000256" key="4">
    <source>
        <dbReference type="ARBA" id="ARBA00022840"/>
    </source>
</evidence>
<dbReference type="InterPro" id="IPR004753">
    <property type="entry name" value="MreB"/>
</dbReference>
<dbReference type="Pfam" id="PF06723">
    <property type="entry name" value="MreB_Mbl"/>
    <property type="match status" value="1"/>
</dbReference>
<accession>A0AAE3A4Y8</accession>
<dbReference type="Gene3D" id="3.30.420.40">
    <property type="match status" value="2"/>
</dbReference>
<dbReference type="InterPro" id="IPR043129">
    <property type="entry name" value="ATPase_NBD"/>
</dbReference>
<sequence>MNNHCFGCDFGSYHLKIYHKEQDSCLMQHNMVAVQDKKEMLAYGDEAYAMYEKAPANIQVSSPMSYGNLASISNMQTFLKRFLESSTKGQLKGAEYFVALPTDMQERIFTTLIQDSSMKPKTVYLVDKPVAAGLGLGINVKEAQGVLIVDIGAETTEISVLSLGGIVISRLIQTGGRSIDDAIQSAIRKEHNFFIGSKTAESIKKELAYAINPEEATMKICGRNMVVGLPQMLEISASFVYDAIKEQLGVIVDAVKTILERTPPELGVDIIQNGIYLTGGSARIRKMDELLQEKSGIRVTVDPEPELSVVKGLSRVINERDFRSLAFVTKEQKYE</sequence>
<evidence type="ECO:0000313" key="7">
    <source>
        <dbReference type="EMBL" id="MCC2126106.1"/>
    </source>
</evidence>
<dbReference type="NCBIfam" id="NF010539">
    <property type="entry name" value="PRK13927.1"/>
    <property type="match status" value="1"/>
</dbReference>
<dbReference type="AlphaFoldDB" id="A0AAE3A4Y8"/>
<dbReference type="PRINTS" id="PR01652">
    <property type="entry name" value="SHAPEPROTEIN"/>
</dbReference>
<comment type="similarity">
    <text evidence="6">Belongs to the FtsA/MreB family.</text>
</comment>
<dbReference type="PANTHER" id="PTHR42749:SF1">
    <property type="entry name" value="CELL SHAPE-DETERMINING PROTEIN MREB"/>
    <property type="match status" value="1"/>
</dbReference>
<organism evidence="7 8">
    <name type="scientific">Hominiventricola filiformis</name>
    <dbReference type="NCBI Taxonomy" id="2885352"/>
    <lineage>
        <taxon>Bacteria</taxon>
        <taxon>Bacillati</taxon>
        <taxon>Bacillota</taxon>
        <taxon>Clostridia</taxon>
        <taxon>Lachnospirales</taxon>
        <taxon>Lachnospiraceae</taxon>
        <taxon>Hominiventricola</taxon>
    </lineage>
</organism>
<keyword evidence="3" id="KW-0547">Nucleotide-binding</keyword>
<evidence type="ECO:0000256" key="2">
    <source>
        <dbReference type="ARBA" id="ARBA00022490"/>
    </source>
</evidence>
<dbReference type="GO" id="GO:0000902">
    <property type="term" value="P:cell morphogenesis"/>
    <property type="evidence" value="ECO:0007669"/>
    <property type="project" value="InterPro"/>
</dbReference>
<dbReference type="Proteomes" id="UP001198220">
    <property type="component" value="Unassembled WGS sequence"/>
</dbReference>
<keyword evidence="8" id="KW-1185">Reference proteome</keyword>
<name>A0AAE3A4Y8_9FIRM</name>
<dbReference type="EMBL" id="JAJEPS010000006">
    <property type="protein sequence ID" value="MCC2126106.1"/>
    <property type="molecule type" value="Genomic_DNA"/>
</dbReference>
<reference evidence="7 8" key="1">
    <citation type="submission" date="2021-10" db="EMBL/GenBank/DDBJ databases">
        <title>Anaerobic single-cell dispensing facilitates the cultivation of human gut bacteria.</title>
        <authorList>
            <person name="Afrizal A."/>
        </authorList>
    </citation>
    <scope>NUCLEOTIDE SEQUENCE [LARGE SCALE GENOMIC DNA]</scope>
    <source>
        <strain evidence="7 8">CLA-AA-H276</strain>
    </source>
</reference>
<dbReference type="GO" id="GO:0008360">
    <property type="term" value="P:regulation of cell shape"/>
    <property type="evidence" value="ECO:0007669"/>
    <property type="project" value="UniProtKB-KW"/>
</dbReference>
<dbReference type="SUPFAM" id="SSF53067">
    <property type="entry name" value="Actin-like ATPase domain"/>
    <property type="match status" value="2"/>
</dbReference>
<evidence type="ECO:0000256" key="1">
    <source>
        <dbReference type="ARBA" id="ARBA00004496"/>
    </source>
</evidence>
<gene>
    <name evidence="7" type="ORF">LKD36_07935</name>
</gene>
<protein>
    <submittedName>
        <fullName evidence="7">Rod shape-determining protein</fullName>
    </submittedName>
</protein>
<dbReference type="PANTHER" id="PTHR42749">
    <property type="entry name" value="CELL SHAPE-DETERMINING PROTEIN MREB"/>
    <property type="match status" value="1"/>
</dbReference>
<dbReference type="InterPro" id="IPR056546">
    <property type="entry name" value="MreB_MamK-like"/>
</dbReference>
<keyword evidence="5" id="KW-0133">Cell shape</keyword>
<dbReference type="GO" id="GO:0005737">
    <property type="term" value="C:cytoplasm"/>
    <property type="evidence" value="ECO:0007669"/>
    <property type="project" value="UniProtKB-SubCell"/>
</dbReference>
<evidence type="ECO:0000313" key="8">
    <source>
        <dbReference type="Proteomes" id="UP001198220"/>
    </source>
</evidence>
<evidence type="ECO:0000256" key="3">
    <source>
        <dbReference type="ARBA" id="ARBA00022741"/>
    </source>
</evidence>
<evidence type="ECO:0000256" key="6">
    <source>
        <dbReference type="ARBA" id="ARBA00023458"/>
    </source>
</evidence>
<comment type="subcellular location">
    <subcellularLocation>
        <location evidence="1">Cytoplasm</location>
    </subcellularLocation>
</comment>